<sequence length="664" mass="75015">MSTPSSLPPFNSPAIHLGMFELSNILSAPKWLEFYIRLIPSETRLGRSWRCLATSWGAVVGSAKGGIVAQYHWGQYKVPTAISVSATRRCVVARPMAYSAAAQQKCESWLRRQNTNFTSPNELFSIASDPPSNASAVDQLAHSPEQQTSVICNPSFHLCSTWVTLCVQEAFNEARKVELVAQAGLMTTYLDIEHYHSHHRDAHSELLYLRAKMLRAKAEVEVFELAIENTILSEQVHTCKERIPTGSINDHTDSTYVSSASLTSAAVQIAPYICEIPGSAPVHDDQKCSHNQQLIVIVCKLEYMATQHSQQYLVELLDCSFGIWPTQLPWYAEPVMLTNGREDHLVPMKPELYGSDWEELVHPLGGTYYYHNKQNTYTSINIRHMDRRRLEDFINVSRATAKEDEWTLVVHQVSLISLQQQPESPEHTTEATTLNQSTAATIFWTLDQMRQVDTQLASVKALAENRTIEDTGVVHCCYPFMNRMLLSQHTIGHYQYLNRHNQPEARLIRGHAVIEKPRTCKALYFMGNTAATILCMPITIDCIKNTSVDGIVNGVDVRTFIDDFTSQAKSQITLAGVSVAMDVAILAILGLGILPTKKDDDADRHYKYTDLLLHTECAKFYSWISHRFLTYIGDCKLWSGLVQDTAPVTNDIFWRVFYVSQYHY</sequence>
<dbReference type="AlphaFoldDB" id="A0A9P7F4P6"/>
<accession>A0A9P7F4P6</accession>
<gene>
    <name evidence="2" type="ORF">F5147DRAFT_654077</name>
</gene>
<organism evidence="2 3">
    <name type="scientific">Suillus discolor</name>
    <dbReference type="NCBI Taxonomy" id="1912936"/>
    <lineage>
        <taxon>Eukaryota</taxon>
        <taxon>Fungi</taxon>
        <taxon>Dikarya</taxon>
        <taxon>Basidiomycota</taxon>
        <taxon>Agaricomycotina</taxon>
        <taxon>Agaricomycetes</taxon>
        <taxon>Agaricomycetidae</taxon>
        <taxon>Boletales</taxon>
        <taxon>Suillineae</taxon>
        <taxon>Suillaceae</taxon>
        <taxon>Suillus</taxon>
    </lineage>
</organism>
<evidence type="ECO:0000256" key="1">
    <source>
        <dbReference type="SAM" id="Phobius"/>
    </source>
</evidence>
<comment type="caution">
    <text evidence="2">The sequence shown here is derived from an EMBL/GenBank/DDBJ whole genome shotgun (WGS) entry which is preliminary data.</text>
</comment>
<proteinExistence type="predicted"/>
<evidence type="ECO:0000313" key="2">
    <source>
        <dbReference type="EMBL" id="KAG2105835.1"/>
    </source>
</evidence>
<feature type="transmembrane region" description="Helical" evidence="1">
    <location>
        <begin position="572"/>
        <end position="594"/>
    </location>
</feature>
<dbReference type="RefSeq" id="XP_041291391.1">
    <property type="nucleotide sequence ID" value="XM_041433843.1"/>
</dbReference>
<reference evidence="2" key="1">
    <citation type="journal article" date="2020" name="New Phytol.">
        <title>Comparative genomics reveals dynamic genome evolution in host specialist ectomycorrhizal fungi.</title>
        <authorList>
            <person name="Lofgren L.A."/>
            <person name="Nguyen N.H."/>
            <person name="Vilgalys R."/>
            <person name="Ruytinx J."/>
            <person name="Liao H.L."/>
            <person name="Branco S."/>
            <person name="Kuo A."/>
            <person name="LaButti K."/>
            <person name="Lipzen A."/>
            <person name="Andreopoulos W."/>
            <person name="Pangilinan J."/>
            <person name="Riley R."/>
            <person name="Hundley H."/>
            <person name="Na H."/>
            <person name="Barry K."/>
            <person name="Grigoriev I.V."/>
            <person name="Stajich J.E."/>
            <person name="Kennedy P.G."/>
        </authorList>
    </citation>
    <scope>NUCLEOTIDE SEQUENCE</scope>
    <source>
        <strain evidence="2">FC423</strain>
    </source>
</reference>
<keyword evidence="3" id="KW-1185">Reference proteome</keyword>
<dbReference type="GeneID" id="64696102"/>
<keyword evidence="1" id="KW-0812">Transmembrane</keyword>
<keyword evidence="1" id="KW-0472">Membrane</keyword>
<keyword evidence="1" id="KW-1133">Transmembrane helix</keyword>
<dbReference type="Proteomes" id="UP000823399">
    <property type="component" value="Unassembled WGS sequence"/>
</dbReference>
<name>A0A9P7F4P6_9AGAM</name>
<evidence type="ECO:0000313" key="3">
    <source>
        <dbReference type="Proteomes" id="UP000823399"/>
    </source>
</evidence>
<dbReference type="EMBL" id="JABBWM010000037">
    <property type="protein sequence ID" value="KAG2105835.1"/>
    <property type="molecule type" value="Genomic_DNA"/>
</dbReference>
<dbReference type="OrthoDB" id="2652178at2759"/>
<protein>
    <submittedName>
        <fullName evidence="2">Uncharacterized protein</fullName>
    </submittedName>
</protein>